<dbReference type="Proteomes" id="UP000051276">
    <property type="component" value="Unassembled WGS sequence"/>
</dbReference>
<organism evidence="1 2">
    <name type="scientific">endosymbiont of Ridgeia piscesae</name>
    <dbReference type="NCBI Taxonomy" id="54398"/>
    <lineage>
        <taxon>Bacteria</taxon>
        <taxon>Pseudomonadati</taxon>
        <taxon>Pseudomonadota</taxon>
        <taxon>Gammaproteobacteria</taxon>
        <taxon>sulfur-oxidizing symbionts</taxon>
    </lineage>
</organism>
<sequence>SSRVSISVSPLKPEITVDTEIDTLEDCVAQILSVLEERGVIPNYVVGD</sequence>
<proteinExistence type="predicted"/>
<comment type="caution">
    <text evidence="1">The sequence shown here is derived from an EMBL/GenBank/DDBJ whole genome shotgun (WGS) entry which is preliminary data.</text>
</comment>
<name>A0A0T5Z838_9GAMM</name>
<dbReference type="EMBL" id="LMXI01000255">
    <property type="protein sequence ID" value="KRT58883.1"/>
    <property type="molecule type" value="Genomic_DNA"/>
</dbReference>
<dbReference type="InterPro" id="IPR027417">
    <property type="entry name" value="P-loop_NTPase"/>
</dbReference>
<dbReference type="Gene3D" id="3.40.50.300">
    <property type="entry name" value="P-loop containing nucleotide triphosphate hydrolases"/>
    <property type="match status" value="1"/>
</dbReference>
<evidence type="ECO:0000313" key="1">
    <source>
        <dbReference type="EMBL" id="KRT58883.1"/>
    </source>
</evidence>
<gene>
    <name evidence="1" type="ORF">Ga0076813_14393</name>
</gene>
<reference evidence="1 2" key="1">
    <citation type="submission" date="2015-11" db="EMBL/GenBank/DDBJ databases">
        <title>The genome of Candidatus Endoriftia persephone in Ridgeia piscesae and population structure of the North Eastern Pacific vestimentiferan symbionts.</title>
        <authorList>
            <person name="Perez M."/>
            <person name="Juniper K.S."/>
        </authorList>
    </citation>
    <scope>NUCLEOTIDE SEQUENCE [LARGE SCALE GENOMIC DNA]</scope>
    <source>
        <strain evidence="1">Ind10</strain>
    </source>
</reference>
<accession>A0A0T5Z838</accession>
<dbReference type="AlphaFoldDB" id="A0A0T5Z838"/>
<evidence type="ECO:0000313" key="2">
    <source>
        <dbReference type="Proteomes" id="UP000051276"/>
    </source>
</evidence>
<feature type="non-terminal residue" evidence="1">
    <location>
        <position position="1"/>
    </location>
</feature>
<protein>
    <submittedName>
        <fullName evidence="1">Uncharacterized protein</fullName>
    </submittedName>
</protein>